<reference evidence="5" key="1">
    <citation type="submission" date="2025-08" db="UniProtKB">
        <authorList>
            <consortium name="RefSeq"/>
        </authorList>
    </citation>
    <scope>IDENTIFICATION</scope>
    <source>
        <tissue evidence="5">Whole sample</tissue>
    </source>
</reference>
<proteinExistence type="predicted"/>
<evidence type="ECO:0000256" key="1">
    <source>
        <dbReference type="ARBA" id="ARBA00022536"/>
    </source>
</evidence>
<keyword evidence="3" id="KW-0732">Signal</keyword>
<evidence type="ECO:0000313" key="4">
    <source>
        <dbReference type="Proteomes" id="UP000694844"/>
    </source>
</evidence>
<feature type="signal peptide" evidence="3">
    <location>
        <begin position="1"/>
        <end position="22"/>
    </location>
</feature>
<dbReference type="Proteomes" id="UP000694844">
    <property type="component" value="Chromosome 5"/>
</dbReference>
<protein>
    <submittedName>
        <fullName evidence="5">Uncharacterized protein LOC111134541</fullName>
    </submittedName>
</protein>
<dbReference type="GO" id="GO:0005044">
    <property type="term" value="F:scavenger receptor activity"/>
    <property type="evidence" value="ECO:0007669"/>
    <property type="project" value="InterPro"/>
</dbReference>
<keyword evidence="1" id="KW-0245">EGF-like domain</keyword>
<organism evidence="4 5">
    <name type="scientific">Crassostrea virginica</name>
    <name type="common">Eastern oyster</name>
    <dbReference type="NCBI Taxonomy" id="6565"/>
    <lineage>
        <taxon>Eukaryota</taxon>
        <taxon>Metazoa</taxon>
        <taxon>Spiralia</taxon>
        <taxon>Lophotrochozoa</taxon>
        <taxon>Mollusca</taxon>
        <taxon>Bivalvia</taxon>
        <taxon>Autobranchia</taxon>
        <taxon>Pteriomorphia</taxon>
        <taxon>Ostreida</taxon>
        <taxon>Ostreoidea</taxon>
        <taxon>Ostreidae</taxon>
        <taxon>Crassostrea</taxon>
    </lineage>
</organism>
<dbReference type="PANTHER" id="PTHR24043">
    <property type="entry name" value="SCAVENGER RECEPTOR CLASS F"/>
    <property type="match status" value="1"/>
</dbReference>
<dbReference type="PANTHER" id="PTHR24043:SF8">
    <property type="entry name" value="EGF-LIKE DOMAIN-CONTAINING PROTEIN"/>
    <property type="match status" value="1"/>
</dbReference>
<evidence type="ECO:0000256" key="2">
    <source>
        <dbReference type="SAM" id="MobiDB-lite"/>
    </source>
</evidence>
<feature type="chain" id="PRO_5034282156" evidence="3">
    <location>
        <begin position="23"/>
        <end position="565"/>
    </location>
</feature>
<dbReference type="OrthoDB" id="6156222at2759"/>
<dbReference type="AlphaFoldDB" id="A0A8B8EI27"/>
<dbReference type="KEGG" id="cvn:111134541"/>
<keyword evidence="4" id="KW-1185">Reference proteome</keyword>
<sequence length="565" mass="62537">MSPPTVYLGFLTLAVFILRSFGNIGICSNPKQNLTCCNNYKLNEDRSDCVECDPGFFRDCNTRCGGGWYGQLCGSKCSCQAWQRCDHISGCVNKSIAIDSSQTTGDKTGNCSNSDTGCCNNYHKIDNKCVACPDGYYQFNCSETCPMSYYGQFCISKCECNASDCHHVNGCQSNTTDPPGGPWKLWFPVVLAGGSLLILCVVVGSGCCCYHRKKKTEFNPKHINNATQRQQSRRGDQRRPSERRPCVEEEQPPPCHRQPTCEQMTNACIDNYENPYAQITDTARLMPRTKHTPKEVSVPMVPLIQPPSDSYIDNRVSYDILSLKVGIQDEIDTASCSMTNGSGAHWAKTLPAQGVCKPLPTPHRSSFLFPADSSGYIPAAPFHSGSRSSEAEIKSLPTPPPPPSNLHQNGFIKKKGKKPPPPPKKPPKSSAVYQENGELLNPNSGEVMDSDSESKQNTTYNVKRRKKSTKKYLMKDAINRRKTNGKSYNLSGLLDVDEMPLPEFDEDDTSRHGSRDALQNNGIPHSNVFTKCQTALKSKMNRISALKLTGNTLQNLRYSFAKPQN</sequence>
<feature type="region of interest" description="Disordered" evidence="2">
    <location>
        <begin position="380"/>
        <end position="468"/>
    </location>
</feature>
<evidence type="ECO:0000313" key="5">
    <source>
        <dbReference type="RefSeq" id="XP_022339374.1"/>
    </source>
</evidence>
<dbReference type="RefSeq" id="XP_022339374.1">
    <property type="nucleotide sequence ID" value="XM_022483666.1"/>
</dbReference>
<feature type="region of interest" description="Disordered" evidence="2">
    <location>
        <begin position="220"/>
        <end position="258"/>
    </location>
</feature>
<dbReference type="InterPro" id="IPR042635">
    <property type="entry name" value="MEGF10/SREC1/2-like"/>
</dbReference>
<accession>A0A8B8EI27</accession>
<gene>
    <name evidence="5" type="primary">LOC111134541</name>
</gene>
<evidence type="ECO:0000256" key="3">
    <source>
        <dbReference type="SAM" id="SignalP"/>
    </source>
</evidence>
<feature type="compositionally biased region" description="Basic and acidic residues" evidence="2">
    <location>
        <begin position="233"/>
        <end position="247"/>
    </location>
</feature>
<dbReference type="GeneID" id="111134541"/>
<name>A0A8B8EI27_CRAVI</name>